<evidence type="ECO:0000256" key="7">
    <source>
        <dbReference type="SAM" id="Phobius"/>
    </source>
</evidence>
<keyword evidence="3" id="KW-1003">Cell membrane</keyword>
<comment type="subcellular location">
    <subcellularLocation>
        <location evidence="1">Cell membrane</location>
        <topology evidence="1">Multi-pass membrane protein</topology>
    </subcellularLocation>
</comment>
<evidence type="ECO:0000313" key="8">
    <source>
        <dbReference type="EMBL" id="MBB6214217.1"/>
    </source>
</evidence>
<organism evidence="8 9">
    <name type="scientific">Anaerosolibacter carboniphilus</name>
    <dbReference type="NCBI Taxonomy" id="1417629"/>
    <lineage>
        <taxon>Bacteria</taxon>
        <taxon>Bacillati</taxon>
        <taxon>Bacillota</taxon>
        <taxon>Clostridia</taxon>
        <taxon>Peptostreptococcales</taxon>
        <taxon>Thermotaleaceae</taxon>
        <taxon>Anaerosolibacter</taxon>
    </lineage>
</organism>
<dbReference type="Proteomes" id="UP000579281">
    <property type="component" value="Unassembled WGS sequence"/>
</dbReference>
<dbReference type="PIRSF" id="PIRSF006603">
    <property type="entry name" value="DinF"/>
    <property type="match status" value="1"/>
</dbReference>
<sequence length="458" mass="50312">MQLLVKDRKFYKAALLIALPIVAQQIINIGVNLMDTVMLGSFGEIQLSGSSLANQYYFIFGVLCLGMGGGAAVITGQYWGAKDTDSINKTLSLILKICTIIAVIFSIITFLFPREIMSFYSKDQAVIESGAKYLKIMAFVFLFHGLSLTTVIVLRTVGVVRLALYSSCASFFINVFFNWVFIFGKLGAPRLEIAGAAIGTLLARICEFCITFGYLLFFDKQIRFSLKNLLDKIDIAFVKQFVHIAVPVIISDALLTLGNNALAMIMGRMGAEMVAANAITTVTVQISTVFIMGVSSASSVMSANTVGRGEYDKAQAQGVTFLTISAIIGLAGGIIIAVMRPIVINFYNITPQTKEIADQLMLMVAFIVVFQSIQSIMTKGVLRGGGDTKFLMAADVLFLWIASIPLGYMAGLVWGLQPFWVYFFLRIDFIIKSIWCVYRLKSRKWIKVVKGVEPDILG</sequence>
<evidence type="ECO:0000256" key="3">
    <source>
        <dbReference type="ARBA" id="ARBA00022475"/>
    </source>
</evidence>
<dbReference type="InterPro" id="IPR048279">
    <property type="entry name" value="MdtK-like"/>
</dbReference>
<keyword evidence="2" id="KW-0813">Transport</keyword>
<evidence type="ECO:0000256" key="2">
    <source>
        <dbReference type="ARBA" id="ARBA00022448"/>
    </source>
</evidence>
<feature type="transmembrane region" description="Helical" evidence="7">
    <location>
        <begin position="133"/>
        <end position="155"/>
    </location>
</feature>
<feature type="transmembrane region" description="Helical" evidence="7">
    <location>
        <begin position="12"/>
        <end position="31"/>
    </location>
</feature>
<keyword evidence="5 7" id="KW-1133">Transmembrane helix</keyword>
<feature type="transmembrane region" description="Helical" evidence="7">
    <location>
        <begin position="193"/>
        <end position="217"/>
    </location>
</feature>
<accession>A0A841KL93</accession>
<dbReference type="GO" id="GO:0042910">
    <property type="term" value="F:xenobiotic transmembrane transporter activity"/>
    <property type="evidence" value="ECO:0007669"/>
    <property type="project" value="InterPro"/>
</dbReference>
<protein>
    <submittedName>
        <fullName evidence="8">Putative MATE family efflux protein</fullName>
    </submittedName>
</protein>
<dbReference type="EMBL" id="JACHEN010000001">
    <property type="protein sequence ID" value="MBB6214217.1"/>
    <property type="molecule type" value="Genomic_DNA"/>
</dbReference>
<dbReference type="PANTHER" id="PTHR42925:SF2">
    <property type="entry name" value="NA+ DRIVEN MULTIDRUG EFFLUX PUMP"/>
    <property type="match status" value="1"/>
</dbReference>
<feature type="transmembrane region" description="Helical" evidence="7">
    <location>
        <begin position="419"/>
        <end position="438"/>
    </location>
</feature>
<feature type="transmembrane region" description="Helical" evidence="7">
    <location>
        <begin position="162"/>
        <end position="181"/>
    </location>
</feature>
<feature type="transmembrane region" description="Helical" evidence="7">
    <location>
        <begin position="56"/>
        <end position="81"/>
    </location>
</feature>
<dbReference type="NCBIfam" id="TIGR00797">
    <property type="entry name" value="matE"/>
    <property type="match status" value="1"/>
</dbReference>
<evidence type="ECO:0000256" key="5">
    <source>
        <dbReference type="ARBA" id="ARBA00022989"/>
    </source>
</evidence>
<dbReference type="PANTHER" id="PTHR42925">
    <property type="entry name" value="MULTIDRUG AND TOXIN EFFLUX PROTEIN MATE FAMILY"/>
    <property type="match status" value="1"/>
</dbReference>
<dbReference type="AlphaFoldDB" id="A0A841KL93"/>
<evidence type="ECO:0000256" key="4">
    <source>
        <dbReference type="ARBA" id="ARBA00022692"/>
    </source>
</evidence>
<keyword evidence="6 7" id="KW-0472">Membrane</keyword>
<feature type="transmembrane region" description="Helical" evidence="7">
    <location>
        <begin position="275"/>
        <end position="297"/>
    </location>
</feature>
<keyword evidence="9" id="KW-1185">Reference proteome</keyword>
<feature type="transmembrane region" description="Helical" evidence="7">
    <location>
        <begin position="237"/>
        <end position="255"/>
    </location>
</feature>
<dbReference type="InterPro" id="IPR047135">
    <property type="entry name" value="YsiQ"/>
</dbReference>
<evidence type="ECO:0000256" key="6">
    <source>
        <dbReference type="ARBA" id="ARBA00023136"/>
    </source>
</evidence>
<feature type="transmembrane region" description="Helical" evidence="7">
    <location>
        <begin position="93"/>
        <end position="113"/>
    </location>
</feature>
<reference evidence="8 9" key="1">
    <citation type="submission" date="2020-08" db="EMBL/GenBank/DDBJ databases">
        <title>Genomic Encyclopedia of Type Strains, Phase IV (KMG-IV): sequencing the most valuable type-strain genomes for metagenomic binning, comparative biology and taxonomic classification.</title>
        <authorList>
            <person name="Goeker M."/>
        </authorList>
    </citation>
    <scope>NUCLEOTIDE SEQUENCE [LARGE SCALE GENOMIC DNA]</scope>
    <source>
        <strain evidence="8 9">DSM 103526</strain>
    </source>
</reference>
<proteinExistence type="predicted"/>
<feature type="transmembrane region" description="Helical" evidence="7">
    <location>
        <begin position="359"/>
        <end position="378"/>
    </location>
</feature>
<dbReference type="Pfam" id="PF01554">
    <property type="entry name" value="MatE"/>
    <property type="match status" value="2"/>
</dbReference>
<dbReference type="InterPro" id="IPR002528">
    <property type="entry name" value="MATE_fam"/>
</dbReference>
<feature type="transmembrane region" description="Helical" evidence="7">
    <location>
        <begin position="318"/>
        <end position="339"/>
    </location>
</feature>
<keyword evidence="4 7" id="KW-0812">Transmembrane</keyword>
<dbReference type="GO" id="GO:0005886">
    <property type="term" value="C:plasma membrane"/>
    <property type="evidence" value="ECO:0007669"/>
    <property type="project" value="UniProtKB-SubCell"/>
</dbReference>
<gene>
    <name evidence="8" type="ORF">HNQ80_000286</name>
</gene>
<feature type="transmembrane region" description="Helical" evidence="7">
    <location>
        <begin position="390"/>
        <end position="413"/>
    </location>
</feature>
<dbReference type="GO" id="GO:0015297">
    <property type="term" value="F:antiporter activity"/>
    <property type="evidence" value="ECO:0007669"/>
    <property type="project" value="InterPro"/>
</dbReference>
<dbReference type="RefSeq" id="WP_184307409.1">
    <property type="nucleotide sequence ID" value="NZ_JACHEN010000001.1"/>
</dbReference>
<evidence type="ECO:0000256" key="1">
    <source>
        <dbReference type="ARBA" id="ARBA00004651"/>
    </source>
</evidence>
<name>A0A841KL93_9FIRM</name>
<evidence type="ECO:0000313" key="9">
    <source>
        <dbReference type="Proteomes" id="UP000579281"/>
    </source>
</evidence>
<comment type="caution">
    <text evidence="8">The sequence shown here is derived from an EMBL/GenBank/DDBJ whole genome shotgun (WGS) entry which is preliminary data.</text>
</comment>